<organism evidence="2 3">
    <name type="scientific">Galemys pyrenaicus</name>
    <name type="common">Iberian desman</name>
    <name type="synonym">Pyrenean desman</name>
    <dbReference type="NCBI Taxonomy" id="202257"/>
    <lineage>
        <taxon>Eukaryota</taxon>
        <taxon>Metazoa</taxon>
        <taxon>Chordata</taxon>
        <taxon>Craniata</taxon>
        <taxon>Vertebrata</taxon>
        <taxon>Euteleostomi</taxon>
        <taxon>Mammalia</taxon>
        <taxon>Eutheria</taxon>
        <taxon>Laurasiatheria</taxon>
        <taxon>Eulipotyphla</taxon>
        <taxon>Talpidae</taxon>
        <taxon>Galemys</taxon>
    </lineage>
</organism>
<sequence length="366" mass="38768">MVAALPGTQVAESHLAALALREATFLYRGRDASGGLWLQTQKPRGPGRAHALLAVLGSQPGPASWARPSTPFLTLGPLGQAGTGPRGGVLRRSAKLFFRRRHQQKDPGLSQSHNDLAFLQQPEGARRRGSTLVRILNRKLLAKHRAKSPLNGTAVEPCAADFGGLLCPTRIPALAALQGPPRLPGQAAPLRAHGLDWQGQPPAGQFSSAAQGETAAPPPGALKVGPAWPRAEAEAGEPPGPSSEAARLAALPRSCKRPLWPRQLAVQGLGRRVGPAAQSRRPGSRAPDSRSRARRPRPSALRRPRATPPPPRPAPATRRHPGPVPRRGLQLPQRPAPPPASGAAQFPERIATRSPDPIPRSHSRGR</sequence>
<reference evidence="2" key="1">
    <citation type="journal article" date="2021" name="Evol. Appl.">
        <title>The genome of the Pyrenean desman and the effects of bottlenecks and inbreeding on the genomic landscape of an endangered species.</title>
        <authorList>
            <person name="Escoda L."/>
            <person name="Castresana J."/>
        </authorList>
    </citation>
    <scope>NUCLEOTIDE SEQUENCE</scope>
    <source>
        <strain evidence="2">IBE-C5619</strain>
    </source>
</reference>
<gene>
    <name evidence="2" type="ORF">J0S82_004526</name>
</gene>
<dbReference type="InterPro" id="IPR039934">
    <property type="entry name" value="C2CD2/C2CD2L"/>
</dbReference>
<accession>A0A8J6AFQ3</accession>
<feature type="region of interest" description="Disordered" evidence="1">
    <location>
        <begin position="266"/>
        <end position="366"/>
    </location>
</feature>
<keyword evidence="3" id="KW-1185">Reference proteome</keyword>
<evidence type="ECO:0000313" key="3">
    <source>
        <dbReference type="Proteomes" id="UP000700334"/>
    </source>
</evidence>
<evidence type="ECO:0000256" key="1">
    <source>
        <dbReference type="SAM" id="MobiDB-lite"/>
    </source>
</evidence>
<name>A0A8J6AFQ3_GALPY</name>
<feature type="region of interest" description="Disordered" evidence="1">
    <location>
        <begin position="185"/>
        <end position="247"/>
    </location>
</feature>
<dbReference type="PANTHER" id="PTHR21119">
    <property type="entry name" value="C2 DOMAIN-CONTAINING PROTEIN"/>
    <property type="match status" value="1"/>
</dbReference>
<feature type="compositionally biased region" description="Basic residues" evidence="1">
    <location>
        <begin position="292"/>
        <end position="305"/>
    </location>
</feature>
<dbReference type="PANTHER" id="PTHR21119:SF7">
    <property type="entry name" value="C2 DOMAIN-CONTAINING PROTEIN 2"/>
    <property type="match status" value="1"/>
</dbReference>
<dbReference type="Proteomes" id="UP000700334">
    <property type="component" value="Unassembled WGS sequence"/>
</dbReference>
<comment type="caution">
    <text evidence="2">The sequence shown here is derived from an EMBL/GenBank/DDBJ whole genome shotgun (WGS) entry which is preliminary data.</text>
</comment>
<dbReference type="EMBL" id="JAGFMF010011629">
    <property type="protein sequence ID" value="KAG8518596.1"/>
    <property type="molecule type" value="Genomic_DNA"/>
</dbReference>
<proteinExistence type="predicted"/>
<protein>
    <submittedName>
        <fullName evidence="2">C2 domain-containing protein 2</fullName>
    </submittedName>
</protein>
<evidence type="ECO:0000313" key="2">
    <source>
        <dbReference type="EMBL" id="KAG8518596.1"/>
    </source>
</evidence>
<dbReference type="AlphaFoldDB" id="A0A8J6AFQ3"/>
<dbReference type="OrthoDB" id="9976063at2759"/>